<dbReference type="GO" id="GO:0005975">
    <property type="term" value="P:carbohydrate metabolic process"/>
    <property type="evidence" value="ECO:0007669"/>
    <property type="project" value="InterPro"/>
</dbReference>
<feature type="transmembrane region" description="Helical" evidence="4">
    <location>
        <begin position="6"/>
        <end position="25"/>
    </location>
</feature>
<evidence type="ECO:0000256" key="2">
    <source>
        <dbReference type="ARBA" id="ARBA00022801"/>
    </source>
</evidence>
<organism evidence="5 6">
    <name type="scientific">candidate division WWE3 bacterium RBG_16_37_10</name>
    <dbReference type="NCBI Taxonomy" id="1802610"/>
    <lineage>
        <taxon>Bacteria</taxon>
        <taxon>Katanobacteria</taxon>
    </lineage>
</organism>
<keyword evidence="4" id="KW-0472">Membrane</keyword>
<keyword evidence="2" id="KW-0378">Hydrolase</keyword>
<dbReference type="EMBL" id="MEUT01000033">
    <property type="protein sequence ID" value="OGC50990.1"/>
    <property type="molecule type" value="Genomic_DNA"/>
</dbReference>
<dbReference type="InterPro" id="IPR002037">
    <property type="entry name" value="Glyco_hydro_8"/>
</dbReference>
<gene>
    <name evidence="5" type="ORF">A2W32_00315</name>
</gene>
<comment type="similarity">
    <text evidence="1">Belongs to the glycosyl hydrolase 8 (cellulase D) family.</text>
</comment>
<evidence type="ECO:0000256" key="1">
    <source>
        <dbReference type="ARBA" id="ARBA00009209"/>
    </source>
</evidence>
<dbReference type="STRING" id="1802610.A2W32_00315"/>
<sequence>MRKKAIFLIILILIVYIGLFIIVTFKPQKLIKPITGVNSVFVKTYPHAVLENLWLAYRDKIQKDGRTIDRSRDFLTTSEGQSYSLLRSVWMDDKETFDNVLKWTNNNLRQREDDNLFAWKWGRNPDGSWDVLVEEGGMNTASDADQDIALALIFGYKRWNQEHYLKQAIQILNDIWKQEVITVNGKYYLLAGNWAKSEPQPTVNPSYFSFAAYPIFADVDLTHPWLELRESSYDVLEEATLSNLDFDESANIPPDWVNLELTTGKVLPVLHGDKDTNFSDDAYRIIWRVGLDWKWHKNERAKEFLKKLSFLENEWKTQGKLIATYKHSGEPVDYHESNSMYGATLAYFDLMHPYIAQDIYLSKLAVLYNSDTEEFAEDIGYYSQNWVWLGMAFYEDKLPNLFEVEGVDL</sequence>
<reference evidence="5 6" key="1">
    <citation type="journal article" date="2016" name="Nat. Commun.">
        <title>Thousands of microbial genomes shed light on interconnected biogeochemical processes in an aquifer system.</title>
        <authorList>
            <person name="Anantharaman K."/>
            <person name="Brown C.T."/>
            <person name="Hug L.A."/>
            <person name="Sharon I."/>
            <person name="Castelle C.J."/>
            <person name="Probst A.J."/>
            <person name="Thomas B.C."/>
            <person name="Singh A."/>
            <person name="Wilkins M.J."/>
            <person name="Karaoz U."/>
            <person name="Brodie E.L."/>
            <person name="Williams K.H."/>
            <person name="Hubbard S.S."/>
            <person name="Banfield J.F."/>
        </authorList>
    </citation>
    <scope>NUCLEOTIDE SEQUENCE [LARGE SCALE GENOMIC DNA]</scope>
</reference>
<dbReference type="PRINTS" id="PR00735">
    <property type="entry name" value="GLHYDRLASE8"/>
</dbReference>
<dbReference type="GO" id="GO:0004553">
    <property type="term" value="F:hydrolase activity, hydrolyzing O-glycosyl compounds"/>
    <property type="evidence" value="ECO:0007669"/>
    <property type="project" value="InterPro"/>
</dbReference>
<dbReference type="Pfam" id="PF01270">
    <property type="entry name" value="Glyco_hydro_8"/>
    <property type="match status" value="1"/>
</dbReference>
<dbReference type="InterPro" id="IPR008928">
    <property type="entry name" value="6-hairpin_glycosidase_sf"/>
</dbReference>
<evidence type="ECO:0000256" key="3">
    <source>
        <dbReference type="ARBA" id="ARBA00023295"/>
    </source>
</evidence>
<keyword evidence="3" id="KW-0326">Glycosidase</keyword>
<accession>A0A1F4V1P3</accession>
<name>A0A1F4V1P3_UNCKA</name>
<dbReference type="InterPro" id="IPR012341">
    <property type="entry name" value="6hp_glycosidase-like_sf"/>
</dbReference>
<evidence type="ECO:0000256" key="4">
    <source>
        <dbReference type="SAM" id="Phobius"/>
    </source>
</evidence>
<dbReference type="Proteomes" id="UP000177371">
    <property type="component" value="Unassembled WGS sequence"/>
</dbReference>
<evidence type="ECO:0000313" key="6">
    <source>
        <dbReference type="Proteomes" id="UP000177371"/>
    </source>
</evidence>
<proteinExistence type="inferred from homology"/>
<evidence type="ECO:0000313" key="5">
    <source>
        <dbReference type="EMBL" id="OGC50990.1"/>
    </source>
</evidence>
<dbReference type="Gene3D" id="1.50.10.10">
    <property type="match status" value="1"/>
</dbReference>
<keyword evidence="4" id="KW-0812">Transmembrane</keyword>
<dbReference type="AlphaFoldDB" id="A0A1F4V1P3"/>
<evidence type="ECO:0008006" key="7">
    <source>
        <dbReference type="Google" id="ProtNLM"/>
    </source>
</evidence>
<comment type="caution">
    <text evidence="5">The sequence shown here is derived from an EMBL/GenBank/DDBJ whole genome shotgun (WGS) entry which is preliminary data.</text>
</comment>
<protein>
    <recommendedName>
        <fullName evidence="7">Glucanase</fullName>
    </recommendedName>
</protein>
<keyword evidence="4" id="KW-1133">Transmembrane helix</keyword>
<dbReference type="SUPFAM" id="SSF48208">
    <property type="entry name" value="Six-hairpin glycosidases"/>
    <property type="match status" value="1"/>
</dbReference>